<proteinExistence type="predicted"/>
<evidence type="ECO:0000313" key="4">
    <source>
        <dbReference type="Proteomes" id="UP000018201"/>
    </source>
</evidence>
<protein>
    <recommendedName>
        <fullName evidence="2">Dynein axonemal assembly factor 5 TPR repeats domain-containing protein</fullName>
    </recommendedName>
</protein>
<reference evidence="3" key="2">
    <citation type="submission" date="2013-10" db="EMBL/GenBank/DDBJ databases">
        <authorList>
            <person name="Aslett M."/>
        </authorList>
    </citation>
    <scope>NUCLEOTIDE SEQUENCE [LARGE SCALE GENOMIC DNA]</scope>
    <source>
        <strain evidence="3">Houghton</strain>
    </source>
</reference>
<dbReference type="AlphaFoldDB" id="U6G5P7"/>
<feature type="region of interest" description="Disordered" evidence="1">
    <location>
        <begin position="330"/>
        <end position="382"/>
    </location>
</feature>
<dbReference type="PANTHER" id="PTHR16216">
    <property type="entry name" value="DYNEIN ASSEMBLY FACTOR 5, AXONEMAL"/>
    <property type="match status" value="1"/>
</dbReference>
<feature type="region of interest" description="Disordered" evidence="1">
    <location>
        <begin position="883"/>
        <end position="914"/>
    </location>
</feature>
<organism evidence="3 4">
    <name type="scientific">Eimeria praecox</name>
    <dbReference type="NCBI Taxonomy" id="51316"/>
    <lineage>
        <taxon>Eukaryota</taxon>
        <taxon>Sar</taxon>
        <taxon>Alveolata</taxon>
        <taxon>Apicomplexa</taxon>
        <taxon>Conoidasida</taxon>
        <taxon>Coccidia</taxon>
        <taxon>Eucoccidiorida</taxon>
        <taxon>Eimeriorina</taxon>
        <taxon>Eimeriidae</taxon>
        <taxon>Eimeria</taxon>
    </lineage>
</organism>
<evidence type="ECO:0000259" key="2">
    <source>
        <dbReference type="Pfam" id="PF25757"/>
    </source>
</evidence>
<dbReference type="InterPro" id="IPR016024">
    <property type="entry name" value="ARM-type_fold"/>
</dbReference>
<evidence type="ECO:0000313" key="3">
    <source>
        <dbReference type="EMBL" id="CDI74628.1"/>
    </source>
</evidence>
<evidence type="ECO:0000256" key="1">
    <source>
        <dbReference type="SAM" id="MobiDB-lite"/>
    </source>
</evidence>
<feature type="compositionally biased region" description="Polar residues" evidence="1">
    <location>
        <begin position="373"/>
        <end position="382"/>
    </location>
</feature>
<dbReference type="InterPro" id="IPR057978">
    <property type="entry name" value="TPR_DAAF5"/>
</dbReference>
<dbReference type="VEuPathDB" id="ToxoDB:EPH_0003040"/>
<dbReference type="EMBL" id="HG690459">
    <property type="protein sequence ID" value="CDI74628.1"/>
    <property type="molecule type" value="Genomic_DNA"/>
</dbReference>
<keyword evidence="4" id="KW-1185">Reference proteome</keyword>
<dbReference type="InterPro" id="IPR052623">
    <property type="entry name" value="DAAF5"/>
</dbReference>
<sequence>MATPQVLANSFQTLQQQQQQLLHLLRRDLNRLTESNRVTRLQGARAILRVYEQEATRRAARSDQTTTSSNSSDGPKEARYYSQCAFSGVFLSNVYPAVSVLCADDASESCRATALDLIQLVVKKFLSRQAAKPLVAIIAERLKEGSEEVEKSEELRFTSMQFLQELILEYAADPPPPKPNGDQHTKLQASILLDERGWDATEFADCLLAGVAGALKDKSPSNAIEACRLLSAISQKLEVSVLLQSCKKLLERLLGCLTRPQRAVRWALRRLVQGMSPRVLLRQDVMPHLLQLFLHLMGDAEQTVSQEADKALHSVAPRCVFLSRRRQQRRKWKKGRARDQPQKLSSEEDGLASSATSSSEDFLEENDDEGPHTSPSPLSATCKTDGENSVLYKSMSCPGQPATELAGLHLKDLMADLLPRLTSWSADERLASLRALSALMPISGFRLLHELPHLLLQLYGTCAIGEGVPLGTRKDEQQQWSPLLLLVQHAILREISSKCIADSDCNGSNVVEPWHRGGLQELGVCSALCNALEAVELALQCTGQVALLLPPCSWLPLIATHLGLQKEVHLYIKDKEKALAAGVAEGTEEKISICSDVASQEEKEFLHRFAGGYRFVVDTLGLNSPKYIRSQQRTTQASTAGKSPSVVAYMCSSESRKQALLLLARLLRGLRPHNERGGTPQERTQHELMGEAKAAQQRVYGLGKEEVWLLVRIIEQAQGAEYGSDNDETMPFTAALLLQLLRAAGELCQMEAKSLFAAALLQQIDTRSHPDITREAVQHFALLTMSCSSYPNVSVLGLSVIRSSSRRLVHSACRQPCGFCYGCNGFCGRALHGAQEAADAEESPQAPNCLRMWDLVKVALLCVSQIIPTLSVNTVPPISLHHQETEEACESQSEENSSGVRTRGQLPPGNEGRNQLEADMEETNEKDVNAKPIVAALSLLSPLLISCMDDDWNADVRSLAVGVVRQLFLDLHGDKEQHAALQQLATAVASPLQQRLDDARDDIRLAAAVALQAMLKQRPSIVHRSTANEIYKSLCICLDDRNESLATAAEAALLAGADDLKLAALEELQGTEPSSLYPERYRKIRQKLLELPGFEPAFYEFQPAGYAAAGINAQQT</sequence>
<dbReference type="InterPro" id="IPR011989">
    <property type="entry name" value="ARM-like"/>
</dbReference>
<feature type="region of interest" description="Disordered" evidence="1">
    <location>
        <begin position="58"/>
        <end position="77"/>
    </location>
</feature>
<dbReference type="Proteomes" id="UP000018201">
    <property type="component" value="Unassembled WGS sequence"/>
</dbReference>
<accession>U6G5P7</accession>
<dbReference type="Gene3D" id="1.25.10.10">
    <property type="entry name" value="Leucine-rich Repeat Variant"/>
    <property type="match status" value="2"/>
</dbReference>
<dbReference type="PANTHER" id="PTHR16216:SF2">
    <property type="entry name" value="DYNEIN AXONEMAL ASSEMBLY FACTOR 5"/>
    <property type="match status" value="1"/>
</dbReference>
<dbReference type="Pfam" id="PF25757">
    <property type="entry name" value="TPR_DNAAF5"/>
    <property type="match status" value="1"/>
</dbReference>
<reference evidence="3" key="1">
    <citation type="submission" date="2013-10" db="EMBL/GenBank/DDBJ databases">
        <title>Genomic analysis of the causative agents of coccidiosis in chickens.</title>
        <authorList>
            <person name="Reid A.J."/>
            <person name="Blake D."/>
            <person name="Billington K."/>
            <person name="Browne H."/>
            <person name="Dunn M."/>
            <person name="Hung S."/>
            <person name="Kawahara F."/>
            <person name="Miranda-Saavedra D."/>
            <person name="Mourier T."/>
            <person name="Nagra H."/>
            <person name="Otto T.D."/>
            <person name="Rawlings N."/>
            <person name="Sanchez A."/>
            <person name="Sanders M."/>
            <person name="Subramaniam C."/>
            <person name="Tay Y."/>
            <person name="Dear P."/>
            <person name="Doerig C."/>
            <person name="Gruber A."/>
            <person name="Parkinson J."/>
            <person name="Shirley M."/>
            <person name="Wan K.L."/>
            <person name="Berriman M."/>
            <person name="Tomley F."/>
            <person name="Pain A."/>
        </authorList>
    </citation>
    <scope>NUCLEOTIDE SEQUENCE [LARGE SCALE GENOMIC DNA]</scope>
    <source>
        <strain evidence="3">Houghton</strain>
    </source>
</reference>
<dbReference type="OrthoDB" id="346447at2759"/>
<dbReference type="SUPFAM" id="SSF48371">
    <property type="entry name" value="ARM repeat"/>
    <property type="match status" value="1"/>
</dbReference>
<gene>
    <name evidence="3" type="ORF">EPH_0003040</name>
</gene>
<feature type="domain" description="Dynein axonemal assembly factor 5 TPR repeats" evidence="2">
    <location>
        <begin position="81"/>
        <end position="169"/>
    </location>
</feature>
<name>U6G5P7_9EIME</name>